<evidence type="ECO:0000256" key="13">
    <source>
        <dbReference type="ARBA" id="ARBA00023209"/>
    </source>
</evidence>
<evidence type="ECO:0000256" key="1">
    <source>
        <dbReference type="ARBA" id="ARBA00003973"/>
    </source>
</evidence>
<keyword evidence="20" id="KW-1185">Reference proteome</keyword>
<dbReference type="PROSITE" id="PS00379">
    <property type="entry name" value="CDP_ALCOHOL_P_TRANSF"/>
    <property type="match status" value="1"/>
</dbReference>
<feature type="transmembrane region" description="Helical" evidence="18">
    <location>
        <begin position="73"/>
        <end position="98"/>
    </location>
</feature>
<dbReference type="PANTHER" id="PTHR14269">
    <property type="entry name" value="CDP-DIACYLGLYCEROL--GLYCEROL-3-PHOSPHATE 3-PHOSPHATIDYLTRANSFERASE-RELATED"/>
    <property type="match status" value="1"/>
</dbReference>
<feature type="transmembrane region" description="Helical" evidence="18">
    <location>
        <begin position="7"/>
        <end position="25"/>
    </location>
</feature>
<evidence type="ECO:0000256" key="2">
    <source>
        <dbReference type="ARBA" id="ARBA00004141"/>
    </source>
</evidence>
<sequence>MTTATKITLFRVVMIPVFLVCMYLSEIWSWMQIVSCVVFAVASLSDILDGQIARRCNQVTDLGKFLDPLADKVLVIAAMAMFCEWGIYPAWALMIVLAREFAVTGLRLIAAGKGRVIAAGWSGKVKTAVTMTGLSFMLVFGRRFVFSEVLDWVVVAAITVTTLYSGIEYFVRNHDVFENTK</sequence>
<evidence type="ECO:0000256" key="14">
    <source>
        <dbReference type="ARBA" id="ARBA00023264"/>
    </source>
</evidence>
<dbReference type="InterPro" id="IPR043130">
    <property type="entry name" value="CDP-OH_PTrfase_TM_dom"/>
</dbReference>
<evidence type="ECO:0000256" key="4">
    <source>
        <dbReference type="ARBA" id="ARBA00010441"/>
    </source>
</evidence>
<dbReference type="InterPro" id="IPR004570">
    <property type="entry name" value="Phosphatidylglycerol_P_synth"/>
</dbReference>
<evidence type="ECO:0000313" key="20">
    <source>
        <dbReference type="Proteomes" id="UP001491552"/>
    </source>
</evidence>
<feature type="transmembrane region" description="Helical" evidence="18">
    <location>
        <begin position="152"/>
        <end position="171"/>
    </location>
</feature>
<comment type="similarity">
    <text evidence="4 17">Belongs to the CDP-alcohol phosphatidyltransferase class-I family.</text>
</comment>
<evidence type="ECO:0000256" key="16">
    <source>
        <dbReference type="NCBIfam" id="TIGR00560"/>
    </source>
</evidence>
<keyword evidence="8 17" id="KW-0808">Transferase</keyword>
<name>A0ABV1G8B6_9FIRM</name>
<keyword evidence="11" id="KW-0443">Lipid metabolism</keyword>
<comment type="pathway">
    <text evidence="3">Phospholipid metabolism; phosphatidylglycerol biosynthesis; phosphatidylglycerol from CDP-diacylglycerol: step 1/2.</text>
</comment>
<dbReference type="Proteomes" id="UP001491552">
    <property type="component" value="Unassembled WGS sequence"/>
</dbReference>
<keyword evidence="10 18" id="KW-1133">Transmembrane helix</keyword>
<dbReference type="InterPro" id="IPR000462">
    <property type="entry name" value="CDP-OH_P_trans"/>
</dbReference>
<evidence type="ECO:0000256" key="3">
    <source>
        <dbReference type="ARBA" id="ARBA00005042"/>
    </source>
</evidence>
<protein>
    <recommendedName>
        <fullName evidence="6 16">CDP-diacylglycerol--glycerol-3-phosphate 3-phosphatidyltransferase</fullName>
        <ecNumber evidence="5 16">2.7.8.5</ecNumber>
    </recommendedName>
</protein>
<gene>
    <name evidence="19" type="primary">pgsA</name>
    <name evidence="19" type="ORF">WMO66_10425</name>
</gene>
<keyword evidence="7" id="KW-0444">Lipid biosynthesis</keyword>
<comment type="subcellular location">
    <subcellularLocation>
        <location evidence="2">Membrane</location>
        <topology evidence="2">Multi-pass membrane protein</topology>
    </subcellularLocation>
</comment>
<dbReference type="RefSeq" id="WP_349136403.1">
    <property type="nucleotide sequence ID" value="NZ_JBBMFF010000241.1"/>
</dbReference>
<evidence type="ECO:0000256" key="6">
    <source>
        <dbReference type="ARBA" id="ARBA00014944"/>
    </source>
</evidence>
<comment type="catalytic activity">
    <reaction evidence="15">
        <text>a CDP-1,2-diacyl-sn-glycerol + sn-glycerol 3-phosphate = a 1,2-diacyl-sn-glycero-3-phospho-(1'-sn-glycero-3'-phosphate) + CMP + H(+)</text>
        <dbReference type="Rhea" id="RHEA:12593"/>
        <dbReference type="ChEBI" id="CHEBI:15378"/>
        <dbReference type="ChEBI" id="CHEBI:57597"/>
        <dbReference type="ChEBI" id="CHEBI:58332"/>
        <dbReference type="ChEBI" id="CHEBI:60110"/>
        <dbReference type="ChEBI" id="CHEBI:60377"/>
        <dbReference type="EC" id="2.7.8.5"/>
    </reaction>
</comment>
<dbReference type="Pfam" id="PF01066">
    <property type="entry name" value="CDP-OH_P_transf"/>
    <property type="match status" value="1"/>
</dbReference>
<dbReference type="Gene3D" id="1.20.120.1760">
    <property type="match status" value="1"/>
</dbReference>
<proteinExistence type="inferred from homology"/>
<dbReference type="EMBL" id="JBBMFF010000241">
    <property type="protein sequence ID" value="MEQ2511654.1"/>
    <property type="molecule type" value="Genomic_DNA"/>
</dbReference>
<evidence type="ECO:0000256" key="12">
    <source>
        <dbReference type="ARBA" id="ARBA00023136"/>
    </source>
</evidence>
<evidence type="ECO:0000256" key="15">
    <source>
        <dbReference type="ARBA" id="ARBA00048586"/>
    </source>
</evidence>
<keyword evidence="13" id="KW-0594">Phospholipid biosynthesis</keyword>
<evidence type="ECO:0000256" key="9">
    <source>
        <dbReference type="ARBA" id="ARBA00022692"/>
    </source>
</evidence>
<evidence type="ECO:0000256" key="8">
    <source>
        <dbReference type="ARBA" id="ARBA00022679"/>
    </source>
</evidence>
<keyword evidence="12 18" id="KW-0472">Membrane</keyword>
<comment type="function">
    <text evidence="1">This protein catalyzes the committed step to the synthesis of the acidic phospholipids.</text>
</comment>
<dbReference type="PANTHER" id="PTHR14269:SF62">
    <property type="entry name" value="CDP-DIACYLGLYCEROL--GLYCEROL-3-PHOSPHATE 3-PHOSPHATIDYLTRANSFERASE 1, CHLOROPLASTIC"/>
    <property type="match status" value="1"/>
</dbReference>
<feature type="transmembrane region" description="Helical" evidence="18">
    <location>
        <begin position="118"/>
        <end position="140"/>
    </location>
</feature>
<reference evidence="19 20" key="1">
    <citation type="submission" date="2024-03" db="EMBL/GenBank/DDBJ databases">
        <title>Human intestinal bacterial collection.</title>
        <authorList>
            <person name="Pauvert C."/>
            <person name="Hitch T.C.A."/>
            <person name="Clavel T."/>
        </authorList>
    </citation>
    <scope>NUCLEOTIDE SEQUENCE [LARGE SCALE GENOMIC DNA]</scope>
    <source>
        <strain evidence="19 20">CLA-AA-H192</strain>
    </source>
</reference>
<evidence type="ECO:0000313" key="19">
    <source>
        <dbReference type="EMBL" id="MEQ2511654.1"/>
    </source>
</evidence>
<evidence type="ECO:0000256" key="11">
    <source>
        <dbReference type="ARBA" id="ARBA00023098"/>
    </source>
</evidence>
<evidence type="ECO:0000256" key="18">
    <source>
        <dbReference type="SAM" id="Phobius"/>
    </source>
</evidence>
<comment type="caution">
    <text evidence="19">The sequence shown here is derived from an EMBL/GenBank/DDBJ whole genome shotgun (WGS) entry which is preliminary data.</text>
</comment>
<dbReference type="InterPro" id="IPR048254">
    <property type="entry name" value="CDP_ALCOHOL_P_TRANSF_CS"/>
</dbReference>
<evidence type="ECO:0000256" key="7">
    <source>
        <dbReference type="ARBA" id="ARBA00022516"/>
    </source>
</evidence>
<keyword evidence="14" id="KW-1208">Phospholipid metabolism</keyword>
<organism evidence="19 20">
    <name type="scientific">Faecousia intestinalis</name>
    <dbReference type="NCBI Taxonomy" id="3133167"/>
    <lineage>
        <taxon>Bacteria</taxon>
        <taxon>Bacillati</taxon>
        <taxon>Bacillota</taxon>
        <taxon>Clostridia</taxon>
        <taxon>Eubacteriales</taxon>
        <taxon>Oscillospiraceae</taxon>
        <taxon>Faecousia</taxon>
    </lineage>
</organism>
<dbReference type="EC" id="2.7.8.5" evidence="5 16"/>
<dbReference type="GO" id="GO:0008444">
    <property type="term" value="F:CDP-diacylglycerol-glycerol-3-phosphate 3-phosphatidyltransferase activity"/>
    <property type="evidence" value="ECO:0007669"/>
    <property type="project" value="UniProtKB-EC"/>
</dbReference>
<dbReference type="PIRSF" id="PIRSF000847">
    <property type="entry name" value="Phos_ph_gly_syn"/>
    <property type="match status" value="1"/>
</dbReference>
<evidence type="ECO:0000256" key="10">
    <source>
        <dbReference type="ARBA" id="ARBA00022989"/>
    </source>
</evidence>
<accession>A0ABV1G8B6</accession>
<dbReference type="InterPro" id="IPR050324">
    <property type="entry name" value="CDP-alcohol_PTase-I"/>
</dbReference>
<dbReference type="NCBIfam" id="TIGR00560">
    <property type="entry name" value="pgsA"/>
    <property type="match status" value="1"/>
</dbReference>
<keyword evidence="9 18" id="KW-0812">Transmembrane</keyword>
<evidence type="ECO:0000256" key="5">
    <source>
        <dbReference type="ARBA" id="ARBA00013170"/>
    </source>
</evidence>
<evidence type="ECO:0000256" key="17">
    <source>
        <dbReference type="RuleBase" id="RU003750"/>
    </source>
</evidence>